<dbReference type="AlphaFoldDB" id="A0A1J9RNS8"/>
<evidence type="ECO:0000259" key="4">
    <source>
        <dbReference type="PROSITE" id="PS51517"/>
    </source>
</evidence>
<feature type="compositionally biased region" description="Low complexity" evidence="3">
    <location>
        <begin position="192"/>
        <end position="203"/>
    </location>
</feature>
<dbReference type="Pfam" id="PF05224">
    <property type="entry name" value="NDT80_PhoG"/>
    <property type="match status" value="1"/>
</dbReference>
<sequence>MAAGRYDQSSQPGLPLDAIQFWLQLEKPDQISPLVPSTGEAASGLLILQEIDAGSEDPKKATQKASSPQPLPRAPKPARTAVETCFARIASPHCAHFSLAHLLSICVKATPANAVLTDDGDEDDDDDDDNDNDNNDDDDYDDDDDDDDDDFEIEAGDLRHCRRCGSLENRRPRHSELRSTPALFLPNGATTSPRSQPGQQRQPTYPNDPQRNCTTQPAASGQQTTPERTTRRRAVEQQHQQQQYQQQAKVSHARPSLSVPRSRTWRPGATRLVRDAPTRRAAEASAAAEGAIGAIFMTGPGRAARALPQAFGTRLGGGVSVTIQPLLGTQYSPLSSDNQCIDSIGSHAHHTSYAGGGGGEGGVPDPLPLRRDGALGQSASGLQSLPSSTGFRYLPHTHRPAAAHDGSHAAWPPAACPACPYWLPSRPAAARRPKPPRGPPSSGARANTSSCCPLLPSYAPNPSPRESCPPGSVVVTLITRQPQAVSSFPVKIVEPAVPQARRGYTSFQHAGSGISDSSSGSISTSPRSNASSIAFSSFSQPGLYAQHQPLYGQSQLYGSNHGAYQQPFGVPNMSRRMSGITDTSQSGMLPPARSPGMGNPVSPSLSATARDNYTTSTPHLNRHALSPRSHAESLSRTYTSVPDTPRTVLTSAGTLSLSPPSGLPYGSASMLSYQTQHDSRSHPESPPFSAQETFGEITAGEGQAVTPHIECKVEKGFFFSNDHTWTCYRRNYFSVNCSYTLNPHLPNNRLYLSRGGRNAPEQIQAMAVTLSAAVDGAAGKSIELVQHTPKRDKGPQMQIQMEKLLPMPPGKGAGDTHGYPLQFTHNAAALAPPFLPLQQDTEQSYSPAGHSATSHQHTFERIQFKSATANNGKRRAQQQYYHLIVELYADVRRATDDPPDWVRVAQRVSAAVVVRGRSPSHYQHEGPHSANSSRGGGAGSGAGGPGHAAYGGAGASGSAGRGISSSLAMLGSSAMGGTVYRSGQYQLDPSPIGSHSVSSASSMSGGPVDGVASEHTVMEEEENKGIEPYDGYQYYPSPLAEAGLPIGSKQEYDPTKRVKIEFSEASLPSSYSVGGCGRYQGVDTSRGYYPDLNAAGY</sequence>
<dbReference type="STRING" id="236234.A0A1J9RNS8"/>
<feature type="region of interest" description="Disordered" evidence="3">
    <location>
        <begin position="567"/>
        <end position="691"/>
    </location>
</feature>
<dbReference type="PANTHER" id="PTHR35144">
    <property type="entry name" value="MEIOSIS-SPECIFIC TRANSCRIPTION FACTOR NDT80"/>
    <property type="match status" value="1"/>
</dbReference>
<feature type="region of interest" description="Disordered" evidence="3">
    <location>
        <begin position="117"/>
        <end position="263"/>
    </location>
</feature>
<name>A0A1J9RNS8_9PEZI</name>
<feature type="compositionally biased region" description="Acidic residues" evidence="3">
    <location>
        <begin position="118"/>
        <end position="155"/>
    </location>
</feature>
<keyword evidence="6" id="KW-1185">Reference proteome</keyword>
<feature type="compositionally biased region" description="Polar residues" evidence="3">
    <location>
        <begin position="377"/>
        <end position="390"/>
    </location>
</feature>
<dbReference type="InterPro" id="IPR052605">
    <property type="entry name" value="Fungal_trans_regulator"/>
</dbReference>
<proteinExistence type="predicted"/>
<reference evidence="5 6" key="1">
    <citation type="submission" date="2016-10" db="EMBL/GenBank/DDBJ databases">
        <title>Proteomics and genomics reveal pathogen-plant mechanisms compatible with a hemibiotrophic lifestyle of Diplodia corticola.</title>
        <authorList>
            <person name="Fernandes I."/>
            <person name="De Jonge R."/>
            <person name="Van De Peer Y."/>
            <person name="Devreese B."/>
            <person name="Alves A."/>
            <person name="Esteves A.C."/>
        </authorList>
    </citation>
    <scope>NUCLEOTIDE SEQUENCE [LARGE SCALE GENOMIC DNA]</scope>
    <source>
        <strain evidence="5 6">CBS 112549</strain>
    </source>
</reference>
<evidence type="ECO:0000256" key="2">
    <source>
        <dbReference type="PROSITE-ProRule" id="PRU00850"/>
    </source>
</evidence>
<evidence type="ECO:0000313" key="6">
    <source>
        <dbReference type="Proteomes" id="UP000183809"/>
    </source>
</evidence>
<feature type="compositionally biased region" description="Polar residues" evidence="3">
    <location>
        <begin position="204"/>
        <end position="223"/>
    </location>
</feature>
<feature type="compositionally biased region" description="Low complexity" evidence="3">
    <location>
        <begin position="649"/>
        <end position="669"/>
    </location>
</feature>
<feature type="region of interest" description="Disordered" evidence="3">
    <location>
        <begin position="508"/>
        <end position="530"/>
    </location>
</feature>
<dbReference type="OrthoDB" id="2288358at2759"/>
<feature type="region of interest" description="Disordered" evidence="3">
    <location>
        <begin position="918"/>
        <end position="944"/>
    </location>
</feature>
<dbReference type="GO" id="GO:0003700">
    <property type="term" value="F:DNA-binding transcription factor activity"/>
    <property type="evidence" value="ECO:0007669"/>
    <property type="project" value="UniProtKB-UniRule"/>
</dbReference>
<evidence type="ECO:0000313" key="5">
    <source>
        <dbReference type="EMBL" id="OJD29580.1"/>
    </source>
</evidence>
<feature type="region of interest" description="Disordered" evidence="3">
    <location>
        <begin position="46"/>
        <end position="76"/>
    </location>
</feature>
<comment type="caution">
    <text evidence="5">The sequence shown here is derived from an EMBL/GenBank/DDBJ whole genome shotgun (WGS) entry which is preliminary data.</text>
</comment>
<dbReference type="GO" id="GO:0000228">
    <property type="term" value="C:nuclear chromosome"/>
    <property type="evidence" value="ECO:0007669"/>
    <property type="project" value="TreeGrafter"/>
</dbReference>
<feature type="compositionally biased region" description="Basic and acidic residues" evidence="3">
    <location>
        <begin position="168"/>
        <end position="177"/>
    </location>
</feature>
<feature type="region of interest" description="Disordered" evidence="3">
    <location>
        <begin position="351"/>
        <end position="393"/>
    </location>
</feature>
<dbReference type="InterPro" id="IPR037141">
    <property type="entry name" value="NDT80_DNA-bd_dom_sf"/>
</dbReference>
<dbReference type="PANTHER" id="PTHR35144:SF2">
    <property type="entry name" value="MEIOSIS-SPECIFIC TRANSCRIPTION FACTOR NDT80"/>
    <property type="match status" value="1"/>
</dbReference>
<dbReference type="GeneID" id="31019325"/>
<dbReference type="InterPro" id="IPR024061">
    <property type="entry name" value="NDT80_DNA-bd_dom"/>
</dbReference>
<dbReference type="SUPFAM" id="SSF49417">
    <property type="entry name" value="p53-like transcription factors"/>
    <property type="match status" value="1"/>
</dbReference>
<feature type="compositionally biased region" description="Polar residues" evidence="3">
    <location>
        <begin position="601"/>
        <end position="619"/>
    </location>
</feature>
<gene>
    <name evidence="5" type="ORF">BKCO1_770009</name>
</gene>
<dbReference type="GO" id="GO:0045944">
    <property type="term" value="P:positive regulation of transcription by RNA polymerase II"/>
    <property type="evidence" value="ECO:0007669"/>
    <property type="project" value="TreeGrafter"/>
</dbReference>
<feature type="compositionally biased region" description="Polar residues" evidence="3">
    <location>
        <begin position="632"/>
        <end position="642"/>
    </location>
</feature>
<feature type="compositionally biased region" description="Low complexity" evidence="3">
    <location>
        <begin position="511"/>
        <end position="530"/>
    </location>
</feature>
<dbReference type="Proteomes" id="UP000183809">
    <property type="component" value="Unassembled WGS sequence"/>
</dbReference>
<dbReference type="Gene3D" id="2.60.40.1390">
    <property type="entry name" value="NDT80 DNA-binding domain"/>
    <property type="match status" value="1"/>
</dbReference>
<feature type="DNA-binding region" description="NDT80" evidence="2">
    <location>
        <begin position="653"/>
        <end position="926"/>
    </location>
</feature>
<feature type="region of interest" description="Disordered" evidence="3">
    <location>
        <begin position="986"/>
        <end position="1011"/>
    </location>
</feature>
<evidence type="ECO:0000256" key="3">
    <source>
        <dbReference type="SAM" id="MobiDB-lite"/>
    </source>
</evidence>
<feature type="compositionally biased region" description="Low complexity" evidence="3">
    <location>
        <begin position="989"/>
        <end position="1006"/>
    </location>
</feature>
<dbReference type="PROSITE" id="PS51517">
    <property type="entry name" value="NDT80"/>
    <property type="match status" value="1"/>
</dbReference>
<dbReference type="RefSeq" id="XP_020125840.1">
    <property type="nucleotide sequence ID" value="XM_020279063.1"/>
</dbReference>
<evidence type="ECO:0000256" key="1">
    <source>
        <dbReference type="ARBA" id="ARBA00023125"/>
    </source>
</evidence>
<dbReference type="EMBL" id="MNUE01000077">
    <property type="protein sequence ID" value="OJD29580.1"/>
    <property type="molecule type" value="Genomic_DNA"/>
</dbReference>
<dbReference type="GO" id="GO:0051321">
    <property type="term" value="P:meiotic cell cycle"/>
    <property type="evidence" value="ECO:0007669"/>
    <property type="project" value="TreeGrafter"/>
</dbReference>
<dbReference type="InterPro" id="IPR008967">
    <property type="entry name" value="p53-like_TF_DNA-bd_sf"/>
</dbReference>
<feature type="domain" description="NDT80" evidence="4">
    <location>
        <begin position="653"/>
        <end position="926"/>
    </location>
</feature>
<feature type="region of interest" description="Disordered" evidence="3">
    <location>
        <begin position="428"/>
        <end position="448"/>
    </location>
</feature>
<accession>A0A1J9RNS8</accession>
<feature type="compositionally biased region" description="Gly residues" evidence="3">
    <location>
        <begin position="934"/>
        <end position="944"/>
    </location>
</feature>
<dbReference type="GO" id="GO:0003677">
    <property type="term" value="F:DNA binding"/>
    <property type="evidence" value="ECO:0007669"/>
    <property type="project" value="UniProtKB-KW"/>
</dbReference>
<protein>
    <submittedName>
        <fullName evidence="5">Ndt80 like dna-binding family protein</fullName>
    </submittedName>
</protein>
<feature type="compositionally biased region" description="Low complexity" evidence="3">
    <location>
        <begin position="237"/>
        <end position="247"/>
    </location>
</feature>
<keyword evidence="1 2" id="KW-0238">DNA-binding</keyword>
<organism evidence="5 6">
    <name type="scientific">Diplodia corticola</name>
    <dbReference type="NCBI Taxonomy" id="236234"/>
    <lineage>
        <taxon>Eukaryota</taxon>
        <taxon>Fungi</taxon>
        <taxon>Dikarya</taxon>
        <taxon>Ascomycota</taxon>
        <taxon>Pezizomycotina</taxon>
        <taxon>Dothideomycetes</taxon>
        <taxon>Dothideomycetes incertae sedis</taxon>
        <taxon>Botryosphaeriales</taxon>
        <taxon>Botryosphaeriaceae</taxon>
        <taxon>Diplodia</taxon>
    </lineage>
</organism>